<dbReference type="Proteomes" id="UP000784294">
    <property type="component" value="Unassembled WGS sequence"/>
</dbReference>
<keyword evidence="1" id="KW-0472">Membrane</keyword>
<evidence type="ECO:0000313" key="3">
    <source>
        <dbReference type="Proteomes" id="UP000784294"/>
    </source>
</evidence>
<comment type="caution">
    <text evidence="2">The sequence shown here is derived from an EMBL/GenBank/DDBJ whole genome shotgun (WGS) entry which is preliminary data.</text>
</comment>
<keyword evidence="3" id="KW-1185">Reference proteome</keyword>
<reference evidence="2" key="1">
    <citation type="submission" date="2018-11" db="EMBL/GenBank/DDBJ databases">
        <authorList>
            <consortium name="Pathogen Informatics"/>
        </authorList>
    </citation>
    <scope>NUCLEOTIDE SEQUENCE</scope>
</reference>
<accession>A0A448WFK0</accession>
<protein>
    <submittedName>
        <fullName evidence="2">Uncharacterized protein</fullName>
    </submittedName>
</protein>
<organism evidence="2 3">
    <name type="scientific">Protopolystoma xenopodis</name>
    <dbReference type="NCBI Taxonomy" id="117903"/>
    <lineage>
        <taxon>Eukaryota</taxon>
        <taxon>Metazoa</taxon>
        <taxon>Spiralia</taxon>
        <taxon>Lophotrochozoa</taxon>
        <taxon>Platyhelminthes</taxon>
        <taxon>Monogenea</taxon>
        <taxon>Polyopisthocotylea</taxon>
        <taxon>Polystomatidea</taxon>
        <taxon>Polystomatidae</taxon>
        <taxon>Protopolystoma</taxon>
    </lineage>
</organism>
<evidence type="ECO:0000313" key="2">
    <source>
        <dbReference type="EMBL" id="VEL10491.1"/>
    </source>
</evidence>
<keyword evidence="1" id="KW-0812">Transmembrane</keyword>
<dbReference type="EMBL" id="CAAALY010009160">
    <property type="protein sequence ID" value="VEL10491.1"/>
    <property type="molecule type" value="Genomic_DNA"/>
</dbReference>
<name>A0A448WFK0_9PLAT</name>
<keyword evidence="1" id="KW-1133">Transmembrane helix</keyword>
<sequence>MSFSPPPFFHPCAENADQSLIYYYIVLYPSLIPVSLLLRKIRLLYPLFTYFTRLLPPHLSYSRRYSPSPASR</sequence>
<proteinExistence type="predicted"/>
<evidence type="ECO:0000256" key="1">
    <source>
        <dbReference type="SAM" id="Phobius"/>
    </source>
</evidence>
<feature type="transmembrane region" description="Helical" evidence="1">
    <location>
        <begin position="20"/>
        <end position="38"/>
    </location>
</feature>
<dbReference type="AlphaFoldDB" id="A0A448WFK0"/>
<gene>
    <name evidence="2" type="ORF">PXEA_LOCUS3931</name>
</gene>